<keyword evidence="7 10" id="KW-1133">Transmembrane helix</keyword>
<evidence type="ECO:0000256" key="4">
    <source>
        <dbReference type="ARBA" id="ARBA00010780"/>
    </source>
</evidence>
<keyword evidence="5 10" id="KW-0812">Transmembrane</keyword>
<keyword evidence="10" id="KW-1003">Cell membrane</keyword>
<comment type="subcellular location">
    <subcellularLocation>
        <location evidence="3">Cell envelope</location>
    </subcellularLocation>
    <subcellularLocation>
        <location evidence="10">Cell membrane</location>
        <topology evidence="10">Multi-pass membrane protein</topology>
    </subcellularLocation>
    <subcellularLocation>
        <location evidence="2">Endomembrane system</location>
        <topology evidence="2">Multi-pass membrane protein</topology>
    </subcellularLocation>
</comment>
<feature type="transmembrane region" description="Helical" evidence="10">
    <location>
        <begin position="410"/>
        <end position="431"/>
    </location>
</feature>
<feature type="transmembrane region" description="Helical" evidence="10">
    <location>
        <begin position="605"/>
        <end position="626"/>
    </location>
</feature>
<dbReference type="PANTHER" id="PTHR31030">
    <property type="entry name" value="PLASMA MEMBRANE FUSION PROTEIN PRM1"/>
    <property type="match status" value="1"/>
</dbReference>
<proteinExistence type="inferred from homology"/>
<dbReference type="EMBL" id="JASJQH010002351">
    <property type="protein sequence ID" value="KAK9760260.1"/>
    <property type="molecule type" value="Genomic_DNA"/>
</dbReference>
<dbReference type="InterPro" id="IPR026777">
    <property type="entry name" value="PRM1"/>
</dbReference>
<evidence type="ECO:0000313" key="12">
    <source>
        <dbReference type="Proteomes" id="UP001479436"/>
    </source>
</evidence>
<reference evidence="11 12" key="1">
    <citation type="submission" date="2023-04" db="EMBL/GenBank/DDBJ databases">
        <title>Genome of Basidiobolus ranarum AG-B5.</title>
        <authorList>
            <person name="Stajich J.E."/>
            <person name="Carter-House D."/>
            <person name="Gryganskyi A."/>
        </authorList>
    </citation>
    <scope>NUCLEOTIDE SEQUENCE [LARGE SCALE GENOMIC DNA]</scope>
    <source>
        <strain evidence="11 12">AG-B5</strain>
    </source>
</reference>
<comment type="similarity">
    <text evidence="4 10">Belongs to the PRM1 family.</text>
</comment>
<keyword evidence="9" id="KW-0325">Glycoprotein</keyword>
<evidence type="ECO:0000256" key="2">
    <source>
        <dbReference type="ARBA" id="ARBA00004127"/>
    </source>
</evidence>
<comment type="caution">
    <text evidence="11">The sequence shown here is derived from an EMBL/GenBank/DDBJ whole genome shotgun (WGS) entry which is preliminary data.</text>
</comment>
<evidence type="ECO:0000256" key="9">
    <source>
        <dbReference type="ARBA" id="ARBA00023180"/>
    </source>
</evidence>
<evidence type="ECO:0000256" key="7">
    <source>
        <dbReference type="ARBA" id="ARBA00022989"/>
    </source>
</evidence>
<sequence length="638" mass="73066">MVSNNQFVKELWQEPPAKLKFWSRVDTVHERVEVHRISPHLSLRSKLSQAFLQYFLLILIYIIFKIYMTSQSLDERANDLSSNVILKCQSVERVSSALVSIPHHAVRAVESQLTHGVILAIETTSKTLQGLVRAASIALVWFFRAYTSFITCIIEFVIDGTVGVVSDVVWKIQILVNKALENVKSDLLSSVSSMNSGFDTLRNRFENILKVFDPNIHLPSIEIPDLSQVNIQIPGNWSENINQIVGQLPSLRDLENKTLEALLSPLTSLEQFIQQTVTAKDFAGISIPAPEAAQVHLCQKLDLGFIKSFTDSLKQILIWIIYLLIGFILLGGLMNMVRILFAHRKLQSRVANLRYQLQKVSSDHDLLDIYHTWNKPWLYRLQTALSKGISSFNRRSLLRWFVSYVTTPNMLILFSIGLISWLFIYLQLFIVQDRIVRYGIEDSMVKGMEDMEIKAVELVNNEILGDIKSYVESINDKVRNIEQEFNVKISSHILEATQGLNNTLELTIQDYNTVLGKFFLGTPIYQAIMKVMDCLVTQKIRMIQSGLTYIHDAANVTLPRLNSSMLPLDQEKTAKTIRSNEGENRKWVNVLIQRYIEALKKELPFVYFLIGVWVAMIIFGVIGVIWKSRYEKDSMTYL</sequence>
<keyword evidence="6 10" id="KW-0184">Conjugation</keyword>
<gene>
    <name evidence="11" type="primary">PRM1</name>
    <name evidence="11" type="ORF">K7432_015921</name>
</gene>
<comment type="function">
    <text evidence="1 10">Involved in cell fusion during mating by stabilizing the plasma membrane fusion event.</text>
</comment>
<evidence type="ECO:0000256" key="10">
    <source>
        <dbReference type="RuleBase" id="RU366035"/>
    </source>
</evidence>
<evidence type="ECO:0000256" key="1">
    <source>
        <dbReference type="ARBA" id="ARBA00002512"/>
    </source>
</evidence>
<keyword evidence="8 10" id="KW-0472">Membrane</keyword>
<evidence type="ECO:0000256" key="6">
    <source>
        <dbReference type="ARBA" id="ARBA00022971"/>
    </source>
</evidence>
<protein>
    <recommendedName>
        <fullName evidence="10">Plasma membrane fusion protein PRM1</fullName>
    </recommendedName>
</protein>
<comment type="caution">
    <text evidence="10">Lacks conserved residue(s) required for the propagation of feature annotation.</text>
</comment>
<dbReference type="PANTHER" id="PTHR31030:SF1">
    <property type="entry name" value="PLASMA MEMBRANE FUSION PROTEIN PRM1"/>
    <property type="match status" value="1"/>
</dbReference>
<organism evidence="11 12">
    <name type="scientific">Basidiobolus ranarum</name>
    <dbReference type="NCBI Taxonomy" id="34480"/>
    <lineage>
        <taxon>Eukaryota</taxon>
        <taxon>Fungi</taxon>
        <taxon>Fungi incertae sedis</taxon>
        <taxon>Zoopagomycota</taxon>
        <taxon>Entomophthoromycotina</taxon>
        <taxon>Basidiobolomycetes</taxon>
        <taxon>Basidiobolales</taxon>
        <taxon>Basidiobolaceae</taxon>
        <taxon>Basidiobolus</taxon>
    </lineage>
</organism>
<dbReference type="Proteomes" id="UP001479436">
    <property type="component" value="Unassembled WGS sequence"/>
</dbReference>
<feature type="transmembrane region" description="Helical" evidence="10">
    <location>
        <begin position="51"/>
        <end position="68"/>
    </location>
</feature>
<evidence type="ECO:0000256" key="3">
    <source>
        <dbReference type="ARBA" id="ARBA00004196"/>
    </source>
</evidence>
<keyword evidence="12" id="KW-1185">Reference proteome</keyword>
<evidence type="ECO:0000256" key="8">
    <source>
        <dbReference type="ARBA" id="ARBA00023136"/>
    </source>
</evidence>
<name>A0ABR2WFG9_9FUNG</name>
<evidence type="ECO:0000313" key="11">
    <source>
        <dbReference type="EMBL" id="KAK9760260.1"/>
    </source>
</evidence>
<accession>A0ABR2WFG9</accession>
<evidence type="ECO:0000256" key="5">
    <source>
        <dbReference type="ARBA" id="ARBA00022692"/>
    </source>
</evidence>
<feature type="transmembrane region" description="Helical" evidence="10">
    <location>
        <begin position="316"/>
        <end position="341"/>
    </location>
</feature>